<protein>
    <submittedName>
        <fullName evidence="4">WD repeat-containing protein 47</fullName>
    </submittedName>
</protein>
<feature type="region of interest" description="Disordered" evidence="1">
    <location>
        <begin position="368"/>
        <end position="396"/>
    </location>
</feature>
<feature type="domain" description="CTLH" evidence="2">
    <location>
        <begin position="42"/>
        <end position="99"/>
    </location>
</feature>
<proteinExistence type="predicted"/>
<dbReference type="PANTHER" id="PTHR19863:SF11">
    <property type="entry name" value="WD REPEAT-CONTAINING PROTEIN 47-LIKE PROTEIN"/>
    <property type="match status" value="1"/>
</dbReference>
<dbReference type="InterPro" id="IPR006594">
    <property type="entry name" value="LisH"/>
</dbReference>
<dbReference type="SMART" id="SM00668">
    <property type="entry name" value="CTLH"/>
    <property type="match status" value="1"/>
</dbReference>
<evidence type="ECO:0000313" key="3">
    <source>
        <dbReference type="Proteomes" id="UP000694867"/>
    </source>
</evidence>
<reference evidence="4" key="1">
    <citation type="submission" date="2025-08" db="UniProtKB">
        <authorList>
            <consortium name="RefSeq"/>
        </authorList>
    </citation>
    <scope>IDENTIFICATION</scope>
</reference>
<organism evidence="3 4">
    <name type="scientific">Galendromus occidentalis</name>
    <name type="common">western predatory mite</name>
    <dbReference type="NCBI Taxonomy" id="34638"/>
    <lineage>
        <taxon>Eukaryota</taxon>
        <taxon>Metazoa</taxon>
        <taxon>Ecdysozoa</taxon>
        <taxon>Arthropoda</taxon>
        <taxon>Chelicerata</taxon>
        <taxon>Arachnida</taxon>
        <taxon>Acari</taxon>
        <taxon>Parasitiformes</taxon>
        <taxon>Mesostigmata</taxon>
        <taxon>Gamasina</taxon>
        <taxon>Phytoseioidea</taxon>
        <taxon>Phytoseiidae</taxon>
        <taxon>Typhlodrominae</taxon>
        <taxon>Galendromus</taxon>
    </lineage>
</organism>
<feature type="region of interest" description="Disordered" evidence="1">
    <location>
        <begin position="421"/>
        <end position="573"/>
    </location>
</feature>
<dbReference type="PANTHER" id="PTHR19863">
    <property type="entry name" value="NEMITIN (NEURONAL ENRICHED MAP INTERACTING PROTEIN) HOMOLOG"/>
    <property type="match status" value="1"/>
</dbReference>
<dbReference type="InterPro" id="IPR006595">
    <property type="entry name" value="CTLH_C"/>
</dbReference>
<evidence type="ECO:0000256" key="1">
    <source>
        <dbReference type="SAM" id="MobiDB-lite"/>
    </source>
</evidence>
<dbReference type="Proteomes" id="UP000694867">
    <property type="component" value="Unplaced"/>
</dbReference>
<gene>
    <name evidence="4" type="primary">LOC100908652</name>
</gene>
<dbReference type="Pfam" id="PF25602">
    <property type="entry name" value="WDR47_COR"/>
    <property type="match status" value="1"/>
</dbReference>
<evidence type="ECO:0000259" key="2">
    <source>
        <dbReference type="PROSITE" id="PS50897"/>
    </source>
</evidence>
<dbReference type="InterPro" id="IPR040067">
    <property type="entry name" value="WDR47"/>
</dbReference>
<feature type="compositionally biased region" description="Basic and acidic residues" evidence="1">
    <location>
        <begin position="510"/>
        <end position="533"/>
    </location>
</feature>
<feature type="compositionally biased region" description="Polar residues" evidence="1">
    <location>
        <begin position="539"/>
        <end position="559"/>
    </location>
</feature>
<dbReference type="RefSeq" id="XP_003744246.1">
    <property type="nucleotide sequence ID" value="XM_003744198.1"/>
</dbReference>
<evidence type="ECO:0000313" key="4">
    <source>
        <dbReference type="RefSeq" id="XP_003744246.1"/>
    </source>
</evidence>
<accession>A0AAJ6QUF3</accession>
<name>A0AAJ6QUF3_9ACAR</name>
<dbReference type="KEGG" id="goe:100908652"/>
<feature type="compositionally biased region" description="Polar residues" evidence="1">
    <location>
        <begin position="442"/>
        <end position="452"/>
    </location>
</feature>
<keyword evidence="3" id="KW-1185">Reference proteome</keyword>
<sequence length="573" mass="63626">MPQLQLKEEDIVCLILEYLQKRDLGISQLALERETGLVNGVFSDDLLFLRQLVLDGQWDAVLDFVQPLEHVESFDARRFKYVVLKHKFLELLCIRGETGLIQPNELNVDDMVSCLNELEGVAPSKEAYNSLCLLLAYPKLCDHMDYKHWNPSNARIRCFAQLCPLVEKFLPAPTQASNSTLFSKHDRLVQLVIKGLVYETCVAFCQIRATGQPADGAKGIQFGSVFSNSNGFSGADLGLFSWLQALPVESFSHPFEQKTLKIDVTQMEKPVLDAQWAEHILGTPIKPRAVFPHSHVPFQRSQGGMEMMSRSLMMLTSMEQSRLSVSGILSGSTYGDLSKSSFHLTGTKIMTTSVDKLFASTTDIALTRSTVNESQTPPKSSPQHKEAPSEDQAEDSHVLWKEFQKQRQKLETLVEDVKVPTAEVASKPPQSTSAGTKPAFAPSTSKNFTQEPPTRENRACAGPLSAAKTASPPPPARPLNSHSPSMASPPTGVMTSLRDSRASQVTVYQSERKDEDKRKSFIEKDQREEERLSSSRSSCKSNDTSWSSGKGSTMLQTCPNRPLEQQRVSSDKI</sequence>
<feature type="compositionally biased region" description="Polar residues" evidence="1">
    <location>
        <begin position="368"/>
        <end position="378"/>
    </location>
</feature>
<dbReference type="PROSITE" id="PS50897">
    <property type="entry name" value="CTLH"/>
    <property type="match status" value="1"/>
</dbReference>
<dbReference type="AlphaFoldDB" id="A0AAJ6QUF3"/>
<dbReference type="PROSITE" id="PS50896">
    <property type="entry name" value="LISH"/>
    <property type="match status" value="1"/>
</dbReference>
<dbReference type="GeneID" id="100908652"/>
<feature type="compositionally biased region" description="Basic and acidic residues" evidence="1">
    <location>
        <begin position="383"/>
        <end position="396"/>
    </location>
</feature>
<dbReference type="InterPro" id="IPR057749">
    <property type="entry name" value="WDR47_COR"/>
</dbReference>